<dbReference type="Proteomes" id="UP001600888">
    <property type="component" value="Unassembled WGS sequence"/>
</dbReference>
<keyword evidence="2" id="KW-1185">Reference proteome</keyword>
<comment type="caution">
    <text evidence="1">The sequence shown here is derived from an EMBL/GenBank/DDBJ whole genome shotgun (WGS) entry which is preliminary data.</text>
</comment>
<accession>A0ABR4E9I2</accession>
<protein>
    <submittedName>
        <fullName evidence="1">Uncharacterized protein</fullName>
    </submittedName>
</protein>
<dbReference type="EMBL" id="JBAWTH010000079">
    <property type="protein sequence ID" value="KAL2279093.1"/>
    <property type="molecule type" value="Genomic_DNA"/>
</dbReference>
<organism evidence="1 2">
    <name type="scientific">Diaporthe vaccinii</name>
    <dbReference type="NCBI Taxonomy" id="105482"/>
    <lineage>
        <taxon>Eukaryota</taxon>
        <taxon>Fungi</taxon>
        <taxon>Dikarya</taxon>
        <taxon>Ascomycota</taxon>
        <taxon>Pezizomycotina</taxon>
        <taxon>Sordariomycetes</taxon>
        <taxon>Sordariomycetidae</taxon>
        <taxon>Diaporthales</taxon>
        <taxon>Diaporthaceae</taxon>
        <taxon>Diaporthe</taxon>
        <taxon>Diaporthe eres species complex</taxon>
    </lineage>
</organism>
<sequence length="68" mass="8213">MRNIDSREYWDNPQRPEFVKINNSRDFLLDPAKRKPYDAEYNDVLQALRRLLAERTGVLTQRRPQPQI</sequence>
<evidence type="ECO:0000313" key="1">
    <source>
        <dbReference type="EMBL" id="KAL2279093.1"/>
    </source>
</evidence>
<gene>
    <name evidence="1" type="ORF">FJTKL_13669</name>
</gene>
<evidence type="ECO:0000313" key="2">
    <source>
        <dbReference type="Proteomes" id="UP001600888"/>
    </source>
</evidence>
<name>A0ABR4E9I2_9PEZI</name>
<proteinExistence type="predicted"/>
<reference evidence="1 2" key="1">
    <citation type="submission" date="2024-03" db="EMBL/GenBank/DDBJ databases">
        <title>A high-quality draft genome sequence of Diaporthe vaccinii, a causative agent of upright dieback and viscid rot disease in cranberry plants.</title>
        <authorList>
            <person name="Sarrasin M."/>
            <person name="Lang B.F."/>
            <person name="Burger G."/>
        </authorList>
    </citation>
    <scope>NUCLEOTIDE SEQUENCE [LARGE SCALE GENOMIC DNA]</scope>
    <source>
        <strain evidence="1 2">IS7</strain>
    </source>
</reference>